<dbReference type="GO" id="GO:0010112">
    <property type="term" value="P:regulation of systemic acquired resistance"/>
    <property type="evidence" value="ECO:0007669"/>
    <property type="project" value="InterPro"/>
</dbReference>
<comment type="subcellular location">
    <subcellularLocation>
        <location evidence="1">Nucleus</location>
    </subcellularLocation>
</comment>
<dbReference type="AlphaFoldDB" id="A0AAV8U959"/>
<comment type="similarity">
    <text evidence="2">Belongs to the NPR1-interactor family.</text>
</comment>
<protein>
    <submittedName>
        <fullName evidence="5">Uncharacterized protein</fullName>
    </submittedName>
</protein>
<reference evidence="5 6" key="1">
    <citation type="submission" date="2021-09" db="EMBL/GenBank/DDBJ databases">
        <title>Genomic insights and catalytic innovation underlie evolution of tropane alkaloids biosynthesis.</title>
        <authorList>
            <person name="Wang Y.-J."/>
            <person name="Tian T."/>
            <person name="Huang J.-P."/>
            <person name="Huang S.-X."/>
        </authorList>
    </citation>
    <scope>NUCLEOTIDE SEQUENCE [LARGE SCALE GENOMIC DNA]</scope>
    <source>
        <strain evidence="5">KIB-2018</strain>
        <tissue evidence="5">Leaf</tissue>
    </source>
</reference>
<accession>A0AAV8U959</accession>
<dbReference type="PANTHER" id="PTHR33669">
    <property type="entry name" value="PROTEIN NEGATIVE REGULATOR OF RESISTANCE"/>
    <property type="match status" value="1"/>
</dbReference>
<keyword evidence="3" id="KW-0539">Nucleus</keyword>
<evidence type="ECO:0000256" key="2">
    <source>
        <dbReference type="ARBA" id="ARBA00009937"/>
    </source>
</evidence>
<evidence type="ECO:0000256" key="1">
    <source>
        <dbReference type="ARBA" id="ARBA00004123"/>
    </source>
</evidence>
<organism evidence="5 6">
    <name type="scientific">Erythroxylum novogranatense</name>
    <dbReference type="NCBI Taxonomy" id="1862640"/>
    <lineage>
        <taxon>Eukaryota</taxon>
        <taxon>Viridiplantae</taxon>
        <taxon>Streptophyta</taxon>
        <taxon>Embryophyta</taxon>
        <taxon>Tracheophyta</taxon>
        <taxon>Spermatophyta</taxon>
        <taxon>Magnoliopsida</taxon>
        <taxon>eudicotyledons</taxon>
        <taxon>Gunneridae</taxon>
        <taxon>Pentapetalae</taxon>
        <taxon>rosids</taxon>
        <taxon>fabids</taxon>
        <taxon>Malpighiales</taxon>
        <taxon>Erythroxylaceae</taxon>
        <taxon>Erythroxylum</taxon>
    </lineage>
</organism>
<evidence type="ECO:0000313" key="6">
    <source>
        <dbReference type="Proteomes" id="UP001159364"/>
    </source>
</evidence>
<feature type="region of interest" description="Disordered" evidence="4">
    <location>
        <begin position="65"/>
        <end position="89"/>
    </location>
</feature>
<sequence length="89" mass="10496">MKTFYALIRNIRDVHKQKVISSSKPETEKGKPKENEMKSTWIPSFIWEDFVEYVQQRHDSSVMLLPTTSQNKKQSKTEKKPELDLNLSL</sequence>
<evidence type="ECO:0000256" key="3">
    <source>
        <dbReference type="ARBA" id="ARBA00023242"/>
    </source>
</evidence>
<name>A0AAV8U959_9ROSI</name>
<keyword evidence="6" id="KW-1185">Reference proteome</keyword>
<dbReference type="EMBL" id="JAIWQS010000008">
    <property type="protein sequence ID" value="KAJ8899010.1"/>
    <property type="molecule type" value="Genomic_DNA"/>
</dbReference>
<dbReference type="Proteomes" id="UP001159364">
    <property type="component" value="Linkage Group LG08"/>
</dbReference>
<dbReference type="Pfam" id="PF15699">
    <property type="entry name" value="NPR1_interact"/>
    <property type="match status" value="1"/>
</dbReference>
<dbReference type="GO" id="GO:0005634">
    <property type="term" value="C:nucleus"/>
    <property type="evidence" value="ECO:0007669"/>
    <property type="project" value="UniProtKB-SubCell"/>
</dbReference>
<dbReference type="PANTHER" id="PTHR33669:SF13">
    <property type="match status" value="1"/>
</dbReference>
<dbReference type="InterPro" id="IPR031425">
    <property type="entry name" value="NPR1/NH1-interacting"/>
</dbReference>
<evidence type="ECO:0000256" key="4">
    <source>
        <dbReference type="SAM" id="MobiDB-lite"/>
    </source>
</evidence>
<comment type="caution">
    <text evidence="5">The sequence shown here is derived from an EMBL/GenBank/DDBJ whole genome shotgun (WGS) entry which is preliminary data.</text>
</comment>
<gene>
    <name evidence="5" type="ORF">K2173_008833</name>
</gene>
<proteinExistence type="inferred from homology"/>
<evidence type="ECO:0000313" key="5">
    <source>
        <dbReference type="EMBL" id="KAJ8899010.1"/>
    </source>
</evidence>